<evidence type="ECO:0000256" key="12">
    <source>
        <dbReference type="ARBA" id="ARBA00034808"/>
    </source>
</evidence>
<feature type="domain" description="UvrD-like helicase ATP-binding" evidence="15">
    <location>
        <begin position="8"/>
        <end position="477"/>
    </location>
</feature>
<comment type="catalytic activity">
    <reaction evidence="13">
        <text>ATP + H2O = ADP + phosphate + H(+)</text>
        <dbReference type="Rhea" id="RHEA:13065"/>
        <dbReference type="ChEBI" id="CHEBI:15377"/>
        <dbReference type="ChEBI" id="CHEBI:15378"/>
        <dbReference type="ChEBI" id="CHEBI:30616"/>
        <dbReference type="ChEBI" id="CHEBI:43474"/>
        <dbReference type="ChEBI" id="CHEBI:456216"/>
        <dbReference type="EC" id="5.6.2.4"/>
    </reaction>
</comment>
<dbReference type="PROSITE" id="PS51217">
    <property type="entry name" value="UVRD_HELICASE_CTER"/>
    <property type="match status" value="1"/>
</dbReference>
<dbReference type="GO" id="GO:0000725">
    <property type="term" value="P:recombinational repair"/>
    <property type="evidence" value="ECO:0007669"/>
    <property type="project" value="TreeGrafter"/>
</dbReference>
<evidence type="ECO:0000256" key="7">
    <source>
        <dbReference type="ARBA" id="ARBA00022840"/>
    </source>
</evidence>
<dbReference type="InterPro" id="IPR014017">
    <property type="entry name" value="DNA_helicase_UvrD-like_C"/>
</dbReference>
<evidence type="ECO:0000313" key="17">
    <source>
        <dbReference type="EMBL" id="QAT14627.1"/>
    </source>
</evidence>
<feature type="domain" description="UvrD-like helicase C-terminal" evidence="16">
    <location>
        <begin position="478"/>
        <end position="784"/>
    </location>
</feature>
<dbReference type="InterPro" id="IPR011604">
    <property type="entry name" value="PDDEXK-like_dom_sf"/>
</dbReference>
<sequence>MTAASKALRDDNARRAAISVHDRSILVEAGAGSGKTAVMAGRIAAMLAEGVAPKSIAAVTFTELAASELLIRVRDFVADLVVGTIPTELRIAFPDGLSEIHKANLAAASAAIDEITCSTIHGFCQRLIKPYPVEADIDPGAGVMDRNQADIAFIEIVDAWLREQLSGGHGGIIAEMVLQSPGETVGLIHKIVANLRKRRTVSTPPVTPLAPHLRAFHDATEAFTDFIQTAPAVEEETAMFAERLAEMAQGMEDAATAETPAGLVRLLMTPPHPELCTKSGSFLAFKKKGKWTQAAKREGLAKADGERLNAAAEDHYAACCQAWQLLLQNVASRVLADLIAQVQPVLERFRDYKRSAALLDFDDLIFAARDLLRDHDDVRRALGARFSRVLVDEFQDTDPLQTEIFWRLCGEPPAEGATADWTEFQIRPGALFLVGDPKQAIYRFRGADVSAYVRARDAFIAQDADSVLSISTNFRSCAPILTYVNKRFETLLSSDGQPGFTALDPFHADRGEAPCVAALDVAVADENGKASAEQQRDAEAEAVAELCARLIGGEMILDRRSGASRVCRPGDIALLAPTGSDLWRYEEALERHGIPVATQAGKGLFRRQEIQDLIALTRVLADRRDTLALGALLRGPLVGLTEEELLDIIWALPRSEEYPDALPRLDLGVEGSKIAHPLARSVIERLQALNRRTNSTTPHDLLSQAVDVMRVRPILLARHRGQAERALANVDLYLSLASAFAVRGLRAFAETMTAAWTDEARAVEGRPDAQEEAVALYTMHAAKGLEWPIVVPVNTMTGIMPAENAVTDRDSDTFYCPVFGVKPAGYDEVRDAEKAELDRERVRLWYVAATRARELLVLPRLDAAPSKSAWISLLDLSLADLPALDVAHLPLEMGAAAAGGGNQQTRESFAAEAASIAERHRRLTWLAPSRDESSAGPVLTPEAVEVWAAREARQPDDEAERPSIRGGRERGLILHKLLEEVLTGETAPDSAALTDRARSLIAALGRPAVEDPLLGLSPAELAGCVVRTLALPEIAELRPVLSPELPVYASALLDEVEQATAGVADAIARGPDGTPQVVIDWKSDVQPTPETVDHYRAQVRAYLDMTGAARGLIVLVTTGEIIAVAPSPLAAVAA</sequence>
<evidence type="ECO:0000256" key="9">
    <source>
        <dbReference type="ARBA" id="ARBA00023204"/>
    </source>
</evidence>
<evidence type="ECO:0000313" key="19">
    <source>
        <dbReference type="Proteomes" id="UP000287388"/>
    </source>
</evidence>
<evidence type="ECO:0000313" key="20">
    <source>
        <dbReference type="Proteomes" id="UP000596117"/>
    </source>
</evidence>
<evidence type="ECO:0000259" key="16">
    <source>
        <dbReference type="PROSITE" id="PS51217"/>
    </source>
</evidence>
<keyword evidence="20" id="KW-1185">Reference proteome</keyword>
<dbReference type="Gene3D" id="3.90.320.10">
    <property type="match status" value="1"/>
</dbReference>
<dbReference type="GO" id="GO:0004527">
    <property type="term" value="F:exonuclease activity"/>
    <property type="evidence" value="ECO:0007669"/>
    <property type="project" value="UniProtKB-KW"/>
</dbReference>
<keyword evidence="8" id="KW-0238">DNA-binding</keyword>
<dbReference type="InterPro" id="IPR000212">
    <property type="entry name" value="DNA_helicase_UvrD/REP"/>
</dbReference>
<evidence type="ECO:0000256" key="8">
    <source>
        <dbReference type="ARBA" id="ARBA00023125"/>
    </source>
</evidence>
<evidence type="ECO:0000256" key="1">
    <source>
        <dbReference type="ARBA" id="ARBA00022722"/>
    </source>
</evidence>
<gene>
    <name evidence="17" type="ORF">EQG53_09805</name>
    <name evidence="18" type="ORF">I6H83_12635</name>
</gene>
<evidence type="ECO:0000256" key="6">
    <source>
        <dbReference type="ARBA" id="ARBA00022839"/>
    </source>
</evidence>
<dbReference type="AlphaFoldDB" id="A0A410NXM7"/>
<reference evidence="17 19" key="1">
    <citation type="submission" date="2019-01" db="EMBL/GenBank/DDBJ databases">
        <title>Brevundimonas diminuta Genome sequencing and assembly.</title>
        <authorList>
            <person name="Chen H."/>
        </authorList>
    </citation>
    <scope>NUCLEOTIDE SEQUENCE [LARGE SCALE GENOMIC DNA]</scope>
    <source>
        <strain evidence="17">ATCC</strain>
        <strain evidence="19">ATCC(B) 19146</strain>
    </source>
</reference>
<dbReference type="PROSITE" id="PS51198">
    <property type="entry name" value="UVRD_HELICASE_ATP_BIND"/>
    <property type="match status" value="1"/>
</dbReference>
<dbReference type="GO" id="GO:0003677">
    <property type="term" value="F:DNA binding"/>
    <property type="evidence" value="ECO:0007669"/>
    <property type="project" value="UniProtKB-KW"/>
</dbReference>
<comment type="catalytic activity">
    <reaction evidence="11">
        <text>Couples ATP hydrolysis with the unwinding of duplex DNA by translocating in the 3'-5' direction.</text>
        <dbReference type="EC" id="5.6.2.4"/>
    </reaction>
</comment>
<dbReference type="EMBL" id="CP035093">
    <property type="protein sequence ID" value="QAT14627.1"/>
    <property type="molecule type" value="Genomic_DNA"/>
</dbReference>
<keyword evidence="3" id="KW-0227">DNA damage</keyword>
<evidence type="ECO:0000256" key="5">
    <source>
        <dbReference type="ARBA" id="ARBA00022806"/>
    </source>
</evidence>
<keyword evidence="7 14" id="KW-0067">ATP-binding</keyword>
<keyword evidence="9" id="KW-0234">DNA repair</keyword>
<evidence type="ECO:0000256" key="14">
    <source>
        <dbReference type="PROSITE-ProRule" id="PRU00560"/>
    </source>
</evidence>
<evidence type="ECO:0000256" key="11">
    <source>
        <dbReference type="ARBA" id="ARBA00034617"/>
    </source>
</evidence>
<keyword evidence="5 14" id="KW-0347">Helicase</keyword>
<dbReference type="PANTHER" id="PTHR11070">
    <property type="entry name" value="UVRD / RECB / PCRA DNA HELICASE FAMILY MEMBER"/>
    <property type="match status" value="1"/>
</dbReference>
<dbReference type="InterPro" id="IPR027417">
    <property type="entry name" value="P-loop_NTPase"/>
</dbReference>
<dbReference type="EC" id="5.6.2.4" evidence="12"/>
<dbReference type="GO" id="GO:0009338">
    <property type="term" value="C:exodeoxyribonuclease V complex"/>
    <property type="evidence" value="ECO:0007669"/>
    <property type="project" value="TreeGrafter"/>
</dbReference>
<dbReference type="GO" id="GO:0004519">
    <property type="term" value="F:endonuclease activity"/>
    <property type="evidence" value="ECO:0007669"/>
    <property type="project" value="UniProtKB-KW"/>
</dbReference>
<dbReference type="SUPFAM" id="SSF52540">
    <property type="entry name" value="P-loop containing nucleoside triphosphate hydrolases"/>
    <property type="match status" value="1"/>
</dbReference>
<keyword evidence="1" id="KW-0540">Nuclease</keyword>
<dbReference type="Pfam" id="PF13361">
    <property type="entry name" value="UvrD_C"/>
    <property type="match status" value="2"/>
</dbReference>
<evidence type="ECO:0000259" key="15">
    <source>
        <dbReference type="PROSITE" id="PS51198"/>
    </source>
</evidence>
<evidence type="ECO:0000313" key="18">
    <source>
        <dbReference type="EMBL" id="QQB87994.1"/>
    </source>
</evidence>
<dbReference type="InterPro" id="IPR014016">
    <property type="entry name" value="UvrD-like_ATP-bd"/>
</dbReference>
<dbReference type="PANTHER" id="PTHR11070:SF23">
    <property type="entry name" value="RECBCD ENZYME SUBUNIT RECB"/>
    <property type="match status" value="1"/>
</dbReference>
<keyword evidence="2 14" id="KW-0547">Nucleotide-binding</keyword>
<accession>A0A410NXM7</accession>
<keyword evidence="17" id="KW-0255">Endonuclease</keyword>
<dbReference type="GO" id="GO:0005829">
    <property type="term" value="C:cytosol"/>
    <property type="evidence" value="ECO:0007669"/>
    <property type="project" value="TreeGrafter"/>
</dbReference>
<dbReference type="RefSeq" id="WP_128719854.1">
    <property type="nucleotide sequence ID" value="NZ_BJNC01000005.1"/>
</dbReference>
<keyword evidence="10" id="KW-0413">Isomerase</keyword>
<dbReference type="Gene3D" id="3.40.50.300">
    <property type="entry name" value="P-loop containing nucleotide triphosphate hydrolases"/>
    <property type="match status" value="4"/>
</dbReference>
<dbReference type="EMBL" id="CP066026">
    <property type="protein sequence ID" value="QQB87994.1"/>
    <property type="molecule type" value="Genomic_DNA"/>
</dbReference>
<evidence type="ECO:0000256" key="4">
    <source>
        <dbReference type="ARBA" id="ARBA00022801"/>
    </source>
</evidence>
<evidence type="ECO:0000256" key="2">
    <source>
        <dbReference type="ARBA" id="ARBA00022741"/>
    </source>
</evidence>
<evidence type="ECO:0000256" key="13">
    <source>
        <dbReference type="ARBA" id="ARBA00048988"/>
    </source>
</evidence>
<protein>
    <recommendedName>
        <fullName evidence="12">DNA 3'-5' helicase</fullName>
        <ecNumber evidence="12">5.6.2.4</ecNumber>
    </recommendedName>
</protein>
<evidence type="ECO:0000256" key="3">
    <source>
        <dbReference type="ARBA" id="ARBA00022763"/>
    </source>
</evidence>
<dbReference type="GO" id="GO:0043138">
    <property type="term" value="F:3'-5' DNA helicase activity"/>
    <property type="evidence" value="ECO:0007669"/>
    <property type="project" value="UniProtKB-EC"/>
</dbReference>
<feature type="binding site" evidence="14">
    <location>
        <begin position="29"/>
        <end position="36"/>
    </location>
    <ligand>
        <name>ATP</name>
        <dbReference type="ChEBI" id="CHEBI:30616"/>
    </ligand>
</feature>
<dbReference type="GO" id="GO:0005524">
    <property type="term" value="F:ATP binding"/>
    <property type="evidence" value="ECO:0007669"/>
    <property type="project" value="UniProtKB-UniRule"/>
</dbReference>
<reference evidence="18 20" key="2">
    <citation type="submission" date="2020-12" db="EMBL/GenBank/DDBJ databases">
        <title>FDA dAtabase for Regulatory Grade micrObial Sequences (FDA-ARGOS): Supporting development and validation of Infectious Disease Dx tests.</title>
        <authorList>
            <person name="Kerrigan L."/>
            <person name="Long C."/>
            <person name="Tallon L."/>
            <person name="Sadzewicz L."/>
            <person name="Zhao X."/>
            <person name="Boylan J."/>
            <person name="Ott S."/>
            <person name="Bowen H."/>
            <person name="Vavikolanu K."/>
            <person name="Mehta A."/>
            <person name="Aluvathingal J."/>
            <person name="Nadendla S."/>
            <person name="Yan Y."/>
            <person name="Sichtig H."/>
        </authorList>
    </citation>
    <scope>NUCLEOTIDE SEQUENCE [LARGE SCALE GENOMIC DNA]</scope>
    <source>
        <strain evidence="18 20">FDAARGOS_1026</strain>
    </source>
</reference>
<dbReference type="Proteomes" id="UP000596117">
    <property type="component" value="Chromosome"/>
</dbReference>
<dbReference type="KEGG" id="bdm:EQG53_09805"/>
<name>A0A410NXM7_BREDI</name>
<organism evidence="17 19">
    <name type="scientific">Brevundimonas diminuta</name>
    <name type="common">Pseudomonas diminuta</name>
    <dbReference type="NCBI Taxonomy" id="293"/>
    <lineage>
        <taxon>Bacteria</taxon>
        <taxon>Pseudomonadati</taxon>
        <taxon>Pseudomonadota</taxon>
        <taxon>Alphaproteobacteria</taxon>
        <taxon>Caulobacterales</taxon>
        <taxon>Caulobacteraceae</taxon>
        <taxon>Brevundimonas</taxon>
    </lineage>
</organism>
<dbReference type="Proteomes" id="UP000287388">
    <property type="component" value="Chromosome"/>
</dbReference>
<evidence type="ECO:0000256" key="10">
    <source>
        <dbReference type="ARBA" id="ARBA00023235"/>
    </source>
</evidence>
<keyword evidence="6" id="KW-0269">Exonuclease</keyword>
<dbReference type="Pfam" id="PF00580">
    <property type="entry name" value="UvrD-helicase"/>
    <property type="match status" value="1"/>
</dbReference>
<proteinExistence type="predicted"/>
<keyword evidence="4 14" id="KW-0378">Hydrolase</keyword>